<keyword evidence="2" id="KW-1133">Transmembrane helix</keyword>
<dbReference type="InterPro" id="IPR000253">
    <property type="entry name" value="FHA_dom"/>
</dbReference>
<dbReference type="InterPro" id="IPR008984">
    <property type="entry name" value="SMAD_FHA_dom_sf"/>
</dbReference>
<evidence type="ECO:0000256" key="2">
    <source>
        <dbReference type="SAM" id="Phobius"/>
    </source>
</evidence>
<keyword evidence="5" id="KW-1185">Reference proteome</keyword>
<feature type="transmembrane region" description="Helical" evidence="2">
    <location>
        <begin position="15"/>
        <end position="38"/>
    </location>
</feature>
<dbReference type="CDD" id="cd00060">
    <property type="entry name" value="FHA"/>
    <property type="match status" value="1"/>
</dbReference>
<evidence type="ECO:0000313" key="5">
    <source>
        <dbReference type="Proteomes" id="UP001072034"/>
    </source>
</evidence>
<feature type="transmembrane region" description="Helical" evidence="2">
    <location>
        <begin position="45"/>
        <end position="68"/>
    </location>
</feature>
<reference evidence="4" key="1">
    <citation type="submission" date="2022-10" db="EMBL/GenBank/DDBJ databases">
        <title>Genome sequence of Actinomyces israelii ATCC 10048.</title>
        <authorList>
            <person name="Watt R.M."/>
            <person name="Tong W.M."/>
        </authorList>
    </citation>
    <scope>NUCLEOTIDE SEQUENCE</scope>
    <source>
        <strain evidence="4">ATCC 10048</strain>
    </source>
</reference>
<keyword evidence="1" id="KW-0597">Phosphoprotein</keyword>
<dbReference type="SUPFAM" id="SSF49879">
    <property type="entry name" value="SMAD/FHA domain"/>
    <property type="match status" value="1"/>
</dbReference>
<evidence type="ECO:0000256" key="1">
    <source>
        <dbReference type="ARBA" id="ARBA00022553"/>
    </source>
</evidence>
<keyword evidence="2" id="KW-0472">Membrane</keyword>
<organism evidence="4 5">
    <name type="scientific">Actinomyces israelii</name>
    <dbReference type="NCBI Taxonomy" id="1659"/>
    <lineage>
        <taxon>Bacteria</taxon>
        <taxon>Bacillati</taxon>
        <taxon>Actinomycetota</taxon>
        <taxon>Actinomycetes</taxon>
        <taxon>Actinomycetales</taxon>
        <taxon>Actinomycetaceae</taxon>
        <taxon>Actinomyces</taxon>
    </lineage>
</organism>
<feature type="transmembrane region" description="Helical" evidence="2">
    <location>
        <begin position="88"/>
        <end position="108"/>
    </location>
</feature>
<dbReference type="EMBL" id="JAPTMY010000028">
    <property type="protein sequence ID" value="MCZ0858712.1"/>
    <property type="molecule type" value="Genomic_DNA"/>
</dbReference>
<sequence>MPATVPVPASPVQRLVAGGIDVLLVTGICAFLPIHLIWRLACAGLVLVVLVVIQALTGVGPGGAVMGMRLHRVSRGGNSPGLAAVGRAGLMAVAAVASLGAVPVVMVVRADATGLRRTWYDRISGTMLVSRRSHMMYTLVLDGRSVLVDAPVLLGRAPERSPGREGVRLVSVPSDDATVSKTHALLEPTPEGIAVTDLGSTNGTYLVDSQGSHELSPGLAETVPRGGAIYFGEAECRVR</sequence>
<proteinExistence type="predicted"/>
<dbReference type="PROSITE" id="PS50006">
    <property type="entry name" value="FHA_DOMAIN"/>
    <property type="match status" value="1"/>
</dbReference>
<dbReference type="Pfam" id="PF00498">
    <property type="entry name" value="FHA"/>
    <property type="match status" value="1"/>
</dbReference>
<name>A0ABT4IAE6_9ACTO</name>
<accession>A0ABT4IAE6</accession>
<keyword evidence="2" id="KW-0812">Transmembrane</keyword>
<dbReference type="SMART" id="SM00240">
    <property type="entry name" value="FHA"/>
    <property type="match status" value="1"/>
</dbReference>
<gene>
    <name evidence="4" type="ORF">OHJ16_11740</name>
</gene>
<dbReference type="Gene3D" id="2.60.200.20">
    <property type="match status" value="1"/>
</dbReference>
<evidence type="ECO:0000313" key="4">
    <source>
        <dbReference type="EMBL" id="MCZ0858712.1"/>
    </source>
</evidence>
<comment type="caution">
    <text evidence="4">The sequence shown here is derived from an EMBL/GenBank/DDBJ whole genome shotgun (WGS) entry which is preliminary data.</text>
</comment>
<feature type="domain" description="FHA" evidence="3">
    <location>
        <begin position="152"/>
        <end position="206"/>
    </location>
</feature>
<evidence type="ECO:0000259" key="3">
    <source>
        <dbReference type="PROSITE" id="PS50006"/>
    </source>
</evidence>
<dbReference type="Proteomes" id="UP001072034">
    <property type="component" value="Unassembled WGS sequence"/>
</dbReference>
<protein>
    <submittedName>
        <fullName evidence="4">FHA domain-containing protein</fullName>
    </submittedName>
</protein>
<dbReference type="RefSeq" id="WP_043562704.1">
    <property type="nucleotide sequence ID" value="NZ_CAJPNG010000183.1"/>
</dbReference>